<evidence type="ECO:0000256" key="2">
    <source>
        <dbReference type="SAM" id="SignalP"/>
    </source>
</evidence>
<evidence type="ECO:0000259" key="3">
    <source>
        <dbReference type="PROSITE" id="PS50222"/>
    </source>
</evidence>
<dbReference type="SUPFAM" id="SSF47473">
    <property type="entry name" value="EF-hand"/>
    <property type="match status" value="1"/>
</dbReference>
<dbReference type="STRING" id="44576.SAMN05421881_105520"/>
<dbReference type="EMBL" id="FNOY01000055">
    <property type="protein sequence ID" value="SDY70644.1"/>
    <property type="molecule type" value="Genomic_DNA"/>
</dbReference>
<dbReference type="GO" id="GO:0005509">
    <property type="term" value="F:calcium ion binding"/>
    <property type="evidence" value="ECO:0007669"/>
    <property type="project" value="InterPro"/>
</dbReference>
<dbReference type="Proteomes" id="UP000198640">
    <property type="component" value="Unassembled WGS sequence"/>
</dbReference>
<dbReference type="InterPro" id="IPR011992">
    <property type="entry name" value="EF-hand-dom_pair"/>
</dbReference>
<reference evidence="4 5" key="1">
    <citation type="submission" date="2016-10" db="EMBL/GenBank/DDBJ databases">
        <authorList>
            <person name="de Groot N.N."/>
        </authorList>
    </citation>
    <scope>NUCLEOTIDE SEQUENCE [LARGE SCALE GENOMIC DNA]</scope>
    <source>
        <strain evidence="4 5">Nm1</strain>
    </source>
</reference>
<feature type="region of interest" description="Disordered" evidence="1">
    <location>
        <begin position="99"/>
        <end position="120"/>
    </location>
</feature>
<dbReference type="PROSITE" id="PS00018">
    <property type="entry name" value="EF_HAND_1"/>
    <property type="match status" value="1"/>
</dbReference>
<accession>A0A1H3M2W5</accession>
<dbReference type="PROSITE" id="PS50222">
    <property type="entry name" value="EF_HAND_2"/>
    <property type="match status" value="1"/>
</dbReference>
<evidence type="ECO:0000313" key="4">
    <source>
        <dbReference type="EMBL" id="SDY70644.1"/>
    </source>
</evidence>
<evidence type="ECO:0000256" key="1">
    <source>
        <dbReference type="SAM" id="MobiDB-lite"/>
    </source>
</evidence>
<organism evidence="4 5">
    <name type="scientific">Nitrosomonas halophila</name>
    <dbReference type="NCBI Taxonomy" id="44576"/>
    <lineage>
        <taxon>Bacteria</taxon>
        <taxon>Pseudomonadati</taxon>
        <taxon>Pseudomonadota</taxon>
        <taxon>Betaproteobacteria</taxon>
        <taxon>Nitrosomonadales</taxon>
        <taxon>Nitrosomonadaceae</taxon>
        <taxon>Nitrosomonas</taxon>
    </lineage>
</organism>
<dbReference type="OrthoDB" id="8566264at2"/>
<dbReference type="Pfam" id="PF13202">
    <property type="entry name" value="EF-hand_5"/>
    <property type="match status" value="2"/>
</dbReference>
<dbReference type="RefSeq" id="WP_090415199.1">
    <property type="nucleotide sequence ID" value="NZ_FNOY01000055.1"/>
</dbReference>
<feature type="domain" description="EF-hand" evidence="3">
    <location>
        <begin position="78"/>
        <end position="113"/>
    </location>
</feature>
<evidence type="ECO:0000313" key="5">
    <source>
        <dbReference type="Proteomes" id="UP000198640"/>
    </source>
</evidence>
<feature type="compositionally biased region" description="Basic residues" evidence="1">
    <location>
        <begin position="108"/>
        <end position="120"/>
    </location>
</feature>
<proteinExistence type="predicted"/>
<dbReference type="AlphaFoldDB" id="A0A1H3M2W5"/>
<keyword evidence="2" id="KW-0732">Signal</keyword>
<dbReference type="Gene3D" id="1.10.238.10">
    <property type="entry name" value="EF-hand"/>
    <property type="match status" value="1"/>
</dbReference>
<feature type="signal peptide" evidence="2">
    <location>
        <begin position="1"/>
        <end position="28"/>
    </location>
</feature>
<dbReference type="InterPro" id="IPR002048">
    <property type="entry name" value="EF_hand_dom"/>
</dbReference>
<gene>
    <name evidence="4" type="ORF">SAMN05421881_105520</name>
</gene>
<feature type="chain" id="PRO_5011615967" evidence="2">
    <location>
        <begin position="29"/>
        <end position="120"/>
    </location>
</feature>
<name>A0A1H3M2W5_9PROT</name>
<keyword evidence="5" id="KW-1185">Reference proteome</keyword>
<dbReference type="InterPro" id="IPR018247">
    <property type="entry name" value="EF_Hand_1_Ca_BS"/>
</dbReference>
<protein>
    <submittedName>
        <fullName evidence="4">EF hand</fullName>
    </submittedName>
</protein>
<sequence length="120" mass="13391">MYKRKSIIYTAVSSTFAVTLGIAPLASAAENPFSLQPMEKGFMVAYGDEKAGEGKCGEKKCGATMADTNKDGKVSREEWDKHHDAMFEEMDVNKDGVIDKDEIEKSKAEKRKMRGDKKNY</sequence>